<feature type="transmembrane region" description="Helical" evidence="1">
    <location>
        <begin position="557"/>
        <end position="579"/>
    </location>
</feature>
<evidence type="ECO:0000313" key="2">
    <source>
        <dbReference type="EMBL" id="TPP60908.1"/>
    </source>
</evidence>
<sequence length="839" mass="95868">MMLHTFIQDFTRYFLFASFAAVTLSKLSTERRNEGLDRIFIEKFVYPCHSYFRRMVKGNSFREFAYQYVKEFCDPDIRINITMMNFVDDNCQIQFLYQPNKGAFLRTEQCASALSQFLSQGVEIVWGHAWGCPSTKLLMDITPHYKTEVKVDAVRTMDQYETVYSRCIEPSINSNVSVTILCRVTSTGGYRWFPVNPTACLTESLQHMSYNMLTQIRKSCQSLQPGKKVEKVDSIDTIVEPVLRLSSNDCSPPSDGCNMFLIPLFAPIEGPKRGDYMRYPKRLHPFLILEELCPAFSYEDFEKGNTLFYKLMDQLSFSLINLRTTHPSEINSAEALELAGRMLLYLVKILTQHHKLNTNIATNTSLFVVRRFFLHESGTKIDECGNMAVRFNFYLRWVMVACVPFSDYDIVKNSYGTEVGMGITLIQTDIPKGSSVSINYTTYRKKQFTLYKCAWSSVPNLDKFSTESKYCKTISHIRSSIHCECTRPGIFALLAISTLSVAHYFHPDNTERMLAMHLIVGFCCLLGSVYNFVLFFLKNFAKLYAGSNRNPKHVESYFLVSGVTLILSAQNIFTQLYVIRKTLIPNCAGVGGLQMAVNMTFHCFSLMASYLVFAMPRSHFHIQLTTKCIVFSYVFGSFYGFLVSLLSDASSIVHRCMPVNLDKFLAYPSIGLSCASLLFLFLFLVYRPRRNWDEWIGALVMTVLCAVLGVEILVTQNISPTKDFDEHYFIVIILLRGFILTAYHCLLKWGMLRFYVRIAGLHCTLLSKLCPKKKRKPKSAFVDRRVTEETSWDDSTLIAQILAKEERNHPASLNSTSSSSDLSMTTVTECSLWAFSGLM</sequence>
<organism evidence="2 3">
    <name type="scientific">Fasciola gigantica</name>
    <name type="common">Giant liver fluke</name>
    <dbReference type="NCBI Taxonomy" id="46835"/>
    <lineage>
        <taxon>Eukaryota</taxon>
        <taxon>Metazoa</taxon>
        <taxon>Spiralia</taxon>
        <taxon>Lophotrochozoa</taxon>
        <taxon>Platyhelminthes</taxon>
        <taxon>Trematoda</taxon>
        <taxon>Digenea</taxon>
        <taxon>Plagiorchiida</taxon>
        <taxon>Echinostomata</taxon>
        <taxon>Echinostomatoidea</taxon>
        <taxon>Fasciolidae</taxon>
        <taxon>Fasciola</taxon>
    </lineage>
</organism>
<reference evidence="2 3" key="1">
    <citation type="submission" date="2019-04" db="EMBL/GenBank/DDBJ databases">
        <title>Annotation for the trematode Fasciola gigantica.</title>
        <authorList>
            <person name="Choi Y.-J."/>
        </authorList>
    </citation>
    <scope>NUCLEOTIDE SEQUENCE [LARGE SCALE GENOMIC DNA]</scope>
    <source>
        <strain evidence="2">Uganda_cow_1</strain>
    </source>
</reference>
<keyword evidence="3" id="KW-1185">Reference proteome</keyword>
<keyword evidence="1" id="KW-1133">Transmembrane helix</keyword>
<feature type="transmembrane region" description="Helical" evidence="1">
    <location>
        <begin position="695"/>
        <end position="715"/>
    </location>
</feature>
<evidence type="ECO:0000313" key="3">
    <source>
        <dbReference type="Proteomes" id="UP000316759"/>
    </source>
</evidence>
<keyword evidence="1" id="KW-0812">Transmembrane</keyword>
<proteinExistence type="predicted"/>
<evidence type="ECO:0000256" key="1">
    <source>
        <dbReference type="SAM" id="Phobius"/>
    </source>
</evidence>
<keyword evidence="1" id="KW-0472">Membrane</keyword>
<dbReference type="AlphaFoldDB" id="A0A504YT08"/>
<protein>
    <submittedName>
        <fullName evidence="2">Uncharacterized protein</fullName>
    </submittedName>
</protein>
<name>A0A504YT08_FASGI</name>
<accession>A0A504YT08</accession>
<feature type="transmembrane region" description="Helical" evidence="1">
    <location>
        <begin position="666"/>
        <end position="686"/>
    </location>
</feature>
<feature type="transmembrane region" description="Helical" evidence="1">
    <location>
        <begin position="518"/>
        <end position="537"/>
    </location>
</feature>
<comment type="caution">
    <text evidence="2">The sequence shown here is derived from an EMBL/GenBank/DDBJ whole genome shotgun (WGS) entry which is preliminary data.</text>
</comment>
<dbReference type="Proteomes" id="UP000316759">
    <property type="component" value="Unassembled WGS sequence"/>
</dbReference>
<feature type="transmembrane region" description="Helical" evidence="1">
    <location>
        <begin position="727"/>
        <end position="747"/>
    </location>
</feature>
<dbReference type="EMBL" id="SUNJ01008829">
    <property type="protein sequence ID" value="TPP60908.1"/>
    <property type="molecule type" value="Genomic_DNA"/>
</dbReference>
<gene>
    <name evidence="2" type="ORF">FGIG_01711</name>
</gene>
<feature type="transmembrane region" description="Helical" evidence="1">
    <location>
        <begin position="628"/>
        <end position="646"/>
    </location>
</feature>
<dbReference type="OrthoDB" id="10405098at2759"/>
<feature type="transmembrane region" description="Helical" evidence="1">
    <location>
        <begin position="599"/>
        <end position="616"/>
    </location>
</feature>